<dbReference type="RefSeq" id="WP_013187638.1">
    <property type="nucleotide sequence ID" value="NC_014230.1"/>
</dbReference>
<dbReference type="InterPro" id="IPR003961">
    <property type="entry name" value="FN3_dom"/>
</dbReference>
<proteinExistence type="predicted"/>
<feature type="chain" id="PRO_5002659933" evidence="3">
    <location>
        <begin position="20"/>
        <end position="1441"/>
    </location>
</feature>
<keyword evidence="2" id="KW-0677">Repeat</keyword>
<sequence>MRKITLLLLMMLSVFYGSAQCNPGESQLFITTSGGSFPSEQWVSVTSEPDGAGTVIYAQGDGTYGNGSGNLTNEPFCATDGETYYINAYDSYADSWNGGVYTITDASGNVVANNGGVSPDDGTDEDAGGAFGNTQEQELEVSEAFSYTPPACVTPSNTLVENVTATTAEFSWNEEVSATLGYDWRVMNEGEDPDDANNTPVAEGTTMTSSDTTITISGLSAEVTYDAYVASNCDTNGFSAYSSVVSFTTPCAVQVPDYTETFNGGVIAPDCWLEAGSGDPTTGPMDLGSGLWNDDDYLNDTVASGGSDNSASINLYTNNREDWLISPTFDLSGGTYQLVYNVAVTDFANSNEPEGNGMGTDDVVQMLISEDNGATWSPLMTYDVTNIPSHLGQTEIVDLSSYTGNAVFAIWATDGTVSDSEDYDFFFDEFIVRVPPACEVPTNLVADNIGSTSADLSWDEVTAANSGYEWVVMTDGEDPTDTANTPVATGTTAASTEVTATATGLTPETDYDVYVRSNCGTDNISEYSDIVEITTLPTCPSVSNLTVDSVDETSASISWDAVANASVGYLVEVYDFEADPETATAVYSETVTDVTLVISTLEAANSYDVYVTADCGTEDGQSTSEMITVSTTVPDPVCGGNFYDTGGIDMDFMNNEDYTVTILPDTAGDLVVATFTLVDTSTFDDLSVDIGDGNGFQLIPDLADGETLVYTSEAADGSLIFEFISSTVVPNPGWEAAITCIAPPACPDPNNLTVSEVTAFTADLSWDEEANASNGYTWVVMADGEDPTDDANTPVATGTTASGVLTASVSGLESNTAYDAYVLADCGDTDGLSVYSDIAEFTTLISCEAPSNLLVENVTVTGADLSWEEVANASNGYTWVIMLDGEDPTDTANTPVATGTTAMGVLTASVSGLTENTEYDAYVSADCGDTDGMSDFSDVESFTTPCAIVIPNYTEDFDGGVVAPDCWMEAGSGDPTTGPMDLGSGLWNDDDYLNDTVASGGSDNSASINLYTNNREDWLISPTFDLSGDTYELVYNVAVTDFANSNEPEGNGMGTDDVVQMLISEDNGATWTPLMTYDVTNIPSHLGQTEIVDLSSYTGNAVFAIWATDGTVNDSEDYDFFFDEFIVRTPLNCEPPVAEFSTVDSCDTGEFSIEVNVTSLGSFSTIDAFDDQGSATQTITMTGTYTFGPYASSTDVLMTLGGDDADCNIDEIVTFVCPAQNDECDVATDLTVGQDFEDFPVNGNNIGATDSMQGDPSCGAFGFNGGDVWFTVTVPSDGILTIETLSASGSPIGDTTIDVYSGACGDLVAVACDDDGGEGAFSLIEINDMTLADQTLYVRAWEYGNNAFGEFQISAYNANVVGVEDINENANIFLYPNPASSELHISGLQEVTNVSIFNMLGQKVLSTKTQNMINVSDLSTGMYVVTIDNNGVKKTMRFIKE</sequence>
<evidence type="ECO:0000256" key="1">
    <source>
        <dbReference type="ARBA" id="ARBA00022729"/>
    </source>
</evidence>
<gene>
    <name evidence="5" type="ordered locus">CA2559_09473</name>
</gene>
<dbReference type="eggNOG" id="COG3291">
    <property type="taxonomic scope" value="Bacteria"/>
</dbReference>
<accession>A3U8W7</accession>
<dbReference type="InterPro" id="IPR026444">
    <property type="entry name" value="Secre_tail"/>
</dbReference>
<dbReference type="PROSITE" id="PS50853">
    <property type="entry name" value="FN3"/>
    <property type="match status" value="5"/>
</dbReference>
<dbReference type="CDD" id="cd00063">
    <property type="entry name" value="FN3"/>
    <property type="match status" value="5"/>
</dbReference>
<feature type="domain" description="Fibronectin type-III" evidence="4">
    <location>
        <begin position="748"/>
        <end position="846"/>
    </location>
</feature>
<dbReference type="Pfam" id="PF00041">
    <property type="entry name" value="fn3"/>
    <property type="match status" value="1"/>
</dbReference>
<reference evidence="5 6" key="1">
    <citation type="journal article" date="2010" name="J. Bacteriol.">
        <title>The complete genome sequence of Croceibacter atlanticus HTCC2559T.</title>
        <authorList>
            <person name="Oh H.M."/>
            <person name="Kang I."/>
            <person name="Ferriera S."/>
            <person name="Giovannoni S.J."/>
            <person name="Cho J.C."/>
        </authorList>
    </citation>
    <scope>NUCLEOTIDE SEQUENCE [LARGE SCALE GENOMIC DNA]</scope>
    <source>
        <strain evidence="6">ATCC BAA-628 / HTCC2559 / KCTC 12090</strain>
    </source>
</reference>
<feature type="domain" description="Fibronectin type-III" evidence="4">
    <location>
        <begin position="154"/>
        <end position="252"/>
    </location>
</feature>
<dbReference type="PANTHER" id="PTHR46708">
    <property type="entry name" value="TENASCIN"/>
    <property type="match status" value="1"/>
</dbReference>
<dbReference type="SMART" id="SM00060">
    <property type="entry name" value="FN3"/>
    <property type="match status" value="5"/>
</dbReference>
<dbReference type="Proteomes" id="UP000002297">
    <property type="component" value="Chromosome"/>
</dbReference>
<feature type="domain" description="Fibronectin type-III" evidence="4">
    <location>
        <begin position="440"/>
        <end position="538"/>
    </location>
</feature>
<evidence type="ECO:0000313" key="6">
    <source>
        <dbReference type="Proteomes" id="UP000002297"/>
    </source>
</evidence>
<dbReference type="PANTHER" id="PTHR46708:SF2">
    <property type="entry name" value="FIBRONECTIN TYPE-III DOMAIN-CONTAINING PROTEIN"/>
    <property type="match status" value="1"/>
</dbReference>
<name>A3U8W7_CROAH</name>
<evidence type="ECO:0000313" key="5">
    <source>
        <dbReference type="EMBL" id="EAP86253.1"/>
    </source>
</evidence>
<dbReference type="Gene3D" id="2.60.40.10">
    <property type="entry name" value="Immunoglobulins"/>
    <property type="match status" value="5"/>
</dbReference>
<dbReference type="HOGENOM" id="CLU_264497_0_0_10"/>
<dbReference type="eggNOG" id="COG4733">
    <property type="taxonomic scope" value="Bacteria"/>
</dbReference>
<feature type="domain" description="Fibronectin type-III" evidence="4">
    <location>
        <begin position="849"/>
        <end position="947"/>
    </location>
</feature>
<dbReference type="InterPro" id="IPR050991">
    <property type="entry name" value="ECM_Regulatory_Proteins"/>
</dbReference>
<dbReference type="eggNOG" id="COG4886">
    <property type="taxonomic scope" value="Bacteria"/>
</dbReference>
<evidence type="ECO:0000256" key="2">
    <source>
        <dbReference type="ARBA" id="ARBA00022737"/>
    </source>
</evidence>
<dbReference type="STRING" id="216432.CA2559_09473"/>
<dbReference type="EMBL" id="CP002046">
    <property type="protein sequence ID" value="EAP86253.1"/>
    <property type="molecule type" value="Genomic_DNA"/>
</dbReference>
<evidence type="ECO:0000256" key="3">
    <source>
        <dbReference type="SAM" id="SignalP"/>
    </source>
</evidence>
<dbReference type="InterPro" id="IPR013783">
    <property type="entry name" value="Ig-like_fold"/>
</dbReference>
<organism evidence="5 6">
    <name type="scientific">Croceibacter atlanticus (strain ATCC BAA-628 / JCM 21780 / CIP 108009 / IAM 15332 / KCTC 12090 / HTCC2559)</name>
    <dbReference type="NCBI Taxonomy" id="216432"/>
    <lineage>
        <taxon>Bacteria</taxon>
        <taxon>Pseudomonadati</taxon>
        <taxon>Bacteroidota</taxon>
        <taxon>Flavobacteriia</taxon>
        <taxon>Flavobacteriales</taxon>
        <taxon>Flavobacteriaceae</taxon>
        <taxon>Croceibacter</taxon>
    </lineage>
</organism>
<dbReference type="OrthoDB" id="975384at2"/>
<evidence type="ECO:0000259" key="4">
    <source>
        <dbReference type="PROSITE" id="PS50853"/>
    </source>
</evidence>
<keyword evidence="1 3" id="KW-0732">Signal</keyword>
<protein>
    <submittedName>
        <fullName evidence="5">Fat protein-possibly involved in cell-cell attachment</fullName>
    </submittedName>
</protein>
<feature type="domain" description="Fibronectin type-III" evidence="4">
    <location>
        <begin position="541"/>
        <end position="635"/>
    </location>
</feature>
<feature type="signal peptide" evidence="3">
    <location>
        <begin position="1"/>
        <end position="19"/>
    </location>
</feature>
<dbReference type="GeneID" id="89453639"/>
<dbReference type="InterPro" id="IPR036116">
    <property type="entry name" value="FN3_sf"/>
</dbReference>
<dbReference type="NCBIfam" id="TIGR04183">
    <property type="entry name" value="Por_Secre_tail"/>
    <property type="match status" value="1"/>
</dbReference>
<dbReference type="KEGG" id="cat:CA2559_09473"/>
<dbReference type="SUPFAM" id="SSF49265">
    <property type="entry name" value="Fibronectin type III"/>
    <property type="match status" value="3"/>
</dbReference>
<keyword evidence="6" id="KW-1185">Reference proteome</keyword>
<dbReference type="Pfam" id="PF18962">
    <property type="entry name" value="Por_Secre_tail"/>
    <property type="match status" value="1"/>
</dbReference>